<proteinExistence type="inferred from homology"/>
<gene>
    <name evidence="5" type="ORF">I2494_20125</name>
</gene>
<evidence type="ECO:0000313" key="6">
    <source>
        <dbReference type="Proteomes" id="UP001296921"/>
    </source>
</evidence>
<name>A0ABS1IW40_9GAMM</name>
<evidence type="ECO:0000256" key="3">
    <source>
        <dbReference type="ARBA" id="ARBA00023125"/>
    </source>
</evidence>
<keyword evidence="6" id="KW-1185">Reference proteome</keyword>
<comment type="similarity">
    <text evidence="1">Belongs to the phage antitermination Q type 1 family.</text>
</comment>
<keyword evidence="3" id="KW-0238">DNA-binding</keyword>
<keyword evidence="2" id="KW-0805">Transcription regulation</keyword>
<dbReference type="EMBL" id="JADRCR010000020">
    <property type="protein sequence ID" value="MBK5145980.1"/>
    <property type="molecule type" value="Genomic_DNA"/>
</dbReference>
<dbReference type="Proteomes" id="UP001296921">
    <property type="component" value="Unassembled WGS sequence"/>
</dbReference>
<evidence type="ECO:0000313" key="5">
    <source>
        <dbReference type="EMBL" id="MBK5145980.1"/>
    </source>
</evidence>
<dbReference type="InterPro" id="IPR010534">
    <property type="entry name" value="Phage_933W_GpQ"/>
</dbReference>
<reference evidence="5 6" key="1">
    <citation type="submission" date="2020-11" db="EMBL/GenBank/DDBJ databases">
        <title>Insectihabitans protaetiae gen. nov. sp. nov. and Insectihabitans allomyrinae sp. nov., isolated from larvae of Protaetia brevitarsis seulensis and Allomyrina dichotoma, respectively.</title>
        <authorList>
            <person name="Lee S.D."/>
            <person name="Byeon Y.-S."/>
            <person name="Kim S.-M."/>
            <person name="Yang H.L."/>
            <person name="Kim I.S."/>
        </authorList>
    </citation>
    <scope>NUCLEOTIDE SEQUENCE [LARGE SCALE GENOMIC DNA]</scope>
    <source>
        <strain evidence="5 6">BWR-B9</strain>
    </source>
</reference>
<keyword evidence="4" id="KW-0804">Transcription</keyword>
<accession>A0ABS1IW40</accession>
<protein>
    <submittedName>
        <fullName evidence="5">Antitermination protein</fullName>
    </submittedName>
</protein>
<sequence length="122" mass="13531">MRDIYNTLNAWGAWSANDPIGVKWSPIAAGFKGLIPNNNKSRQQCSDDDGIIIDSCVAKLKKIKPKEYELIVAHFILGISLRAIARKRKCSDGTVRKEMQLALGFVDGLLCVLNVNLDMDIL</sequence>
<organism evidence="5 6">
    <name type="scientific">Limnobaculum allomyrinae</name>
    <dbReference type="NCBI Taxonomy" id="2791986"/>
    <lineage>
        <taxon>Bacteria</taxon>
        <taxon>Pseudomonadati</taxon>
        <taxon>Pseudomonadota</taxon>
        <taxon>Gammaproteobacteria</taxon>
        <taxon>Enterobacterales</taxon>
        <taxon>Budviciaceae</taxon>
        <taxon>Limnobaculum</taxon>
    </lineage>
</organism>
<evidence type="ECO:0000256" key="1">
    <source>
        <dbReference type="ARBA" id="ARBA00010234"/>
    </source>
</evidence>
<evidence type="ECO:0000256" key="2">
    <source>
        <dbReference type="ARBA" id="ARBA00023015"/>
    </source>
</evidence>
<comment type="caution">
    <text evidence="5">The sequence shown here is derived from an EMBL/GenBank/DDBJ whole genome shotgun (WGS) entry which is preliminary data.</text>
</comment>
<dbReference type="Pfam" id="PF06530">
    <property type="entry name" value="Phage_antitermQ"/>
    <property type="match status" value="1"/>
</dbReference>
<evidence type="ECO:0000256" key="4">
    <source>
        <dbReference type="ARBA" id="ARBA00023163"/>
    </source>
</evidence>
<dbReference type="RefSeq" id="WP_218468777.1">
    <property type="nucleotide sequence ID" value="NZ_JADRCR010000020.1"/>
</dbReference>